<organism evidence="2 3">
    <name type="scientific">Aspergillus uvarum CBS 121591</name>
    <dbReference type="NCBI Taxonomy" id="1448315"/>
    <lineage>
        <taxon>Eukaryota</taxon>
        <taxon>Fungi</taxon>
        <taxon>Dikarya</taxon>
        <taxon>Ascomycota</taxon>
        <taxon>Pezizomycotina</taxon>
        <taxon>Eurotiomycetes</taxon>
        <taxon>Eurotiomycetidae</taxon>
        <taxon>Eurotiales</taxon>
        <taxon>Aspergillaceae</taxon>
        <taxon>Aspergillus</taxon>
        <taxon>Aspergillus subgen. Circumdati</taxon>
    </lineage>
</organism>
<dbReference type="VEuPathDB" id="FungiDB:BO82DRAFT_54661"/>
<dbReference type="GeneID" id="37144063"/>
<accession>A0A319CRU5</accession>
<dbReference type="RefSeq" id="XP_025497141.1">
    <property type="nucleotide sequence ID" value="XM_025641321.1"/>
</dbReference>
<gene>
    <name evidence="2" type="ORF">BO82DRAFT_54661</name>
</gene>
<dbReference type="Proteomes" id="UP000248340">
    <property type="component" value="Unassembled WGS sequence"/>
</dbReference>
<dbReference type="AlphaFoldDB" id="A0A319CRU5"/>
<evidence type="ECO:0000313" key="3">
    <source>
        <dbReference type="Proteomes" id="UP000248340"/>
    </source>
</evidence>
<feature type="signal peptide" evidence="1">
    <location>
        <begin position="1"/>
        <end position="21"/>
    </location>
</feature>
<name>A0A319CRU5_9EURO</name>
<sequence>MILNPFFFLFFLDLLFLPVLSSLGLSHHVFISPHRWCLRGILRPHRLSKCPSTINITSSALNMVVDVTSNLLADIWGINLEAEPLRSLLPDEAPRARGINRYGRLADGLERSLE</sequence>
<reference evidence="2 3" key="1">
    <citation type="submission" date="2016-12" db="EMBL/GenBank/DDBJ databases">
        <title>The genomes of Aspergillus section Nigri reveals drivers in fungal speciation.</title>
        <authorList>
            <consortium name="DOE Joint Genome Institute"/>
            <person name="Vesth T.C."/>
            <person name="Nybo J."/>
            <person name="Theobald S."/>
            <person name="Brandl J."/>
            <person name="Frisvad J.C."/>
            <person name="Nielsen K.F."/>
            <person name="Lyhne E.K."/>
            <person name="Kogle M.E."/>
            <person name="Kuo A."/>
            <person name="Riley R."/>
            <person name="Clum A."/>
            <person name="Nolan M."/>
            <person name="Lipzen A."/>
            <person name="Salamov A."/>
            <person name="Henrissat B."/>
            <person name="Wiebenga A."/>
            <person name="De Vries R.P."/>
            <person name="Grigoriev I.V."/>
            <person name="Mortensen U.H."/>
            <person name="Andersen M.R."/>
            <person name="Baker S.E."/>
        </authorList>
    </citation>
    <scope>NUCLEOTIDE SEQUENCE [LARGE SCALE GENOMIC DNA]</scope>
    <source>
        <strain evidence="2 3">CBS 121591</strain>
    </source>
</reference>
<keyword evidence="3" id="KW-1185">Reference proteome</keyword>
<evidence type="ECO:0000256" key="1">
    <source>
        <dbReference type="SAM" id="SignalP"/>
    </source>
</evidence>
<dbReference type="EMBL" id="KZ821675">
    <property type="protein sequence ID" value="PYH86941.1"/>
    <property type="molecule type" value="Genomic_DNA"/>
</dbReference>
<feature type="chain" id="PRO_5016416598" evidence="1">
    <location>
        <begin position="22"/>
        <end position="114"/>
    </location>
</feature>
<proteinExistence type="predicted"/>
<protein>
    <submittedName>
        <fullName evidence="2">Uncharacterized protein</fullName>
    </submittedName>
</protein>
<keyword evidence="1" id="KW-0732">Signal</keyword>
<evidence type="ECO:0000313" key="2">
    <source>
        <dbReference type="EMBL" id="PYH86941.1"/>
    </source>
</evidence>